<keyword evidence="1" id="KW-0812">Transmembrane</keyword>
<accession>A0A8X8K975</accession>
<proteinExistence type="predicted"/>
<evidence type="ECO:0000313" key="2">
    <source>
        <dbReference type="EMBL" id="MBU2722811.1"/>
    </source>
</evidence>
<feature type="transmembrane region" description="Helical" evidence="1">
    <location>
        <begin position="28"/>
        <end position="44"/>
    </location>
</feature>
<feature type="transmembrane region" description="Helical" evidence="1">
    <location>
        <begin position="111"/>
        <end position="138"/>
    </location>
</feature>
<feature type="transmembrane region" description="Helical" evidence="1">
    <location>
        <begin position="65"/>
        <end position="86"/>
    </location>
</feature>
<reference evidence="2" key="1">
    <citation type="journal article" date="2021" name="ISME J.">
        <title>Genomic evolution of the class Acidithiobacillia: deep-branching Proteobacteria living in extreme acidic conditions.</title>
        <authorList>
            <person name="Moya-Beltran A."/>
            <person name="Beard S."/>
            <person name="Rojas-Villalobos C."/>
            <person name="Issotta F."/>
            <person name="Gallardo Y."/>
            <person name="Ulloa R."/>
            <person name="Giaveno A."/>
            <person name="Degli Esposti M."/>
            <person name="Johnson D.B."/>
            <person name="Quatrini R."/>
        </authorList>
    </citation>
    <scope>NUCLEOTIDE SEQUENCE</scope>
    <source>
        <strain evidence="2">DSM 583</strain>
    </source>
</reference>
<keyword evidence="1" id="KW-0472">Membrane</keyword>
<dbReference type="Proteomes" id="UP000887300">
    <property type="component" value="Unassembled WGS sequence"/>
</dbReference>
<feature type="transmembrane region" description="Helical" evidence="1">
    <location>
        <begin position="159"/>
        <end position="179"/>
    </location>
</feature>
<feature type="transmembrane region" description="Helical" evidence="1">
    <location>
        <begin position="185"/>
        <end position="207"/>
    </location>
</feature>
<organism evidence="2 3">
    <name type="scientific">Acidithiobacillus ferridurans</name>
    <dbReference type="NCBI Taxonomy" id="1232575"/>
    <lineage>
        <taxon>Bacteria</taxon>
        <taxon>Pseudomonadati</taxon>
        <taxon>Pseudomonadota</taxon>
        <taxon>Acidithiobacillia</taxon>
        <taxon>Acidithiobacillales</taxon>
        <taxon>Acidithiobacillaceae</taxon>
        <taxon>Acidithiobacillus</taxon>
    </lineage>
</organism>
<name>A0A8X8K975_ACIFI</name>
<dbReference type="RefSeq" id="WP_215886169.1">
    <property type="nucleotide sequence ID" value="NZ_CP134225.1"/>
</dbReference>
<evidence type="ECO:0000313" key="3">
    <source>
        <dbReference type="Proteomes" id="UP000887300"/>
    </source>
</evidence>
<evidence type="ECO:0000256" key="1">
    <source>
        <dbReference type="SAM" id="Phobius"/>
    </source>
</evidence>
<protein>
    <submittedName>
        <fullName evidence="2">Uncharacterized protein</fullName>
    </submittedName>
</protein>
<comment type="caution">
    <text evidence="2">The sequence shown here is derived from an EMBL/GenBank/DDBJ whole genome shotgun (WGS) entry which is preliminary data.</text>
</comment>
<gene>
    <name evidence="2" type="ORF">HF568_06235</name>
</gene>
<dbReference type="AlphaFoldDB" id="A0A8X8K975"/>
<dbReference type="EMBL" id="JABBHS010000191">
    <property type="protein sequence ID" value="MBU2722811.1"/>
    <property type="molecule type" value="Genomic_DNA"/>
</dbReference>
<keyword evidence="1" id="KW-1133">Transmembrane helix</keyword>
<sequence>MLRRPFLFFGLAVFSVETAHLPPITQVGTAFLFVLAGLLALWMADMGAGFTDAFRLAKTTFGPTFRWLATLFVVLSVTMLSIKWLVPTGAVWARLQYAPFGGALPSVSMRYFSYTVFDFVVISSASYVVLQTALLLYGIRSSVEGSLMAASSVIGTTRYVAFLALGIGIYAAWTFLATVTFGPMVFLLEFMSGLLNVSALVAVYFMARHVFGGVSQNMPVSPQTEES</sequence>